<accession>A0A1G9FXR5</accession>
<evidence type="ECO:0000313" key="3">
    <source>
        <dbReference type="Proteomes" id="UP000198662"/>
    </source>
</evidence>
<dbReference type="EMBL" id="FNGF01000002">
    <property type="protein sequence ID" value="SDK93152.1"/>
    <property type="molecule type" value="Genomic_DNA"/>
</dbReference>
<dbReference type="PANTHER" id="PTHR43798:SF6">
    <property type="entry name" value="HYDROLASE, PUTATIVE (AFU_ORTHOLOGUE AFUA_4G13070)-RELATED"/>
    <property type="match status" value="1"/>
</dbReference>
<reference evidence="3" key="1">
    <citation type="submission" date="2016-10" db="EMBL/GenBank/DDBJ databases">
        <authorList>
            <person name="Varghese N."/>
            <person name="Submissions S."/>
        </authorList>
    </citation>
    <scope>NUCLEOTIDE SEQUENCE [LARGE SCALE GENOMIC DNA]</scope>
    <source>
        <strain evidence="3">CGMCC 4.3147</strain>
    </source>
</reference>
<protein>
    <submittedName>
        <fullName evidence="2">Pimeloyl-ACP methyl ester carboxylesterase</fullName>
    </submittedName>
</protein>
<evidence type="ECO:0000259" key="1">
    <source>
        <dbReference type="Pfam" id="PF12697"/>
    </source>
</evidence>
<dbReference type="SUPFAM" id="SSF53474">
    <property type="entry name" value="alpha/beta-Hydrolases"/>
    <property type="match status" value="1"/>
</dbReference>
<dbReference type="InterPro" id="IPR029058">
    <property type="entry name" value="AB_hydrolase_fold"/>
</dbReference>
<dbReference type="InterPro" id="IPR050266">
    <property type="entry name" value="AB_hydrolase_sf"/>
</dbReference>
<proteinExistence type="predicted"/>
<dbReference type="InterPro" id="IPR018202">
    <property type="entry name" value="Ser_caboxypep_ser_AS"/>
</dbReference>
<dbReference type="STRING" id="380244.SAMN05216298_2095"/>
<dbReference type="PANTHER" id="PTHR43798">
    <property type="entry name" value="MONOACYLGLYCEROL LIPASE"/>
    <property type="match status" value="1"/>
</dbReference>
<name>A0A1G9FXR5_9ACTN</name>
<dbReference type="PROSITE" id="PS00131">
    <property type="entry name" value="CARBOXYPEPT_SER_SER"/>
    <property type="match status" value="1"/>
</dbReference>
<dbReference type="Proteomes" id="UP000198662">
    <property type="component" value="Unassembled WGS sequence"/>
</dbReference>
<dbReference type="PRINTS" id="PR00111">
    <property type="entry name" value="ABHYDROLASE"/>
</dbReference>
<dbReference type="Gene3D" id="3.40.50.1820">
    <property type="entry name" value="alpha/beta hydrolase"/>
    <property type="match status" value="1"/>
</dbReference>
<dbReference type="InterPro" id="IPR000073">
    <property type="entry name" value="AB_hydrolase_1"/>
</dbReference>
<evidence type="ECO:0000313" key="2">
    <source>
        <dbReference type="EMBL" id="SDK93152.1"/>
    </source>
</evidence>
<organism evidence="2 3">
    <name type="scientific">Glycomyces sambucus</name>
    <dbReference type="NCBI Taxonomy" id="380244"/>
    <lineage>
        <taxon>Bacteria</taxon>
        <taxon>Bacillati</taxon>
        <taxon>Actinomycetota</taxon>
        <taxon>Actinomycetes</taxon>
        <taxon>Glycomycetales</taxon>
        <taxon>Glycomycetaceae</taxon>
        <taxon>Glycomyces</taxon>
    </lineage>
</organism>
<keyword evidence="3" id="KW-1185">Reference proteome</keyword>
<dbReference type="AlphaFoldDB" id="A0A1G9FXR5"/>
<gene>
    <name evidence="2" type="ORF">SAMN05216298_2095</name>
</gene>
<dbReference type="GO" id="GO:0004185">
    <property type="term" value="F:serine-type carboxypeptidase activity"/>
    <property type="evidence" value="ECO:0007669"/>
    <property type="project" value="InterPro"/>
</dbReference>
<dbReference type="Pfam" id="PF12697">
    <property type="entry name" value="Abhydrolase_6"/>
    <property type="match status" value="1"/>
</dbReference>
<sequence>MVKTIALRDADRKRPAPAVELKTAHIVAGMPMHFVTHGTGVPVLAIHGWTPDHRLMTGFLEPFFTRRAAARPEGRSYRRLYPDLPGMGQTEITEKYQGTDDMLGAVQGFVDHMVGDAPFIVVGESYGGYLARAVANSRHEQVLGLGLVCPIGTEARRSKRTLPPHTVIAPDPEFMAGLPPADAASYGDLAVVQSPETFHRFRKEIAPGLALADDEGLVRVARRYELTNAPESGAPFTRPTLIVTGRQDDNTGYADVYALLEHYPRATFAVLDRAGHNLQIEQPVLLDALLDEWLDRVEEADRS</sequence>
<feature type="domain" description="AB hydrolase-1" evidence="1">
    <location>
        <begin position="43"/>
        <end position="284"/>
    </location>
</feature>